<sequence>MQNNRLLTLVLLALVASVVLVATMYLKLPTATGYIHLGDGVIYAASLAFGPTFGAISGALGSSLADLLGGYPTWAPWTFVIKGVAGWIIGKLGYNRDKTRGIMAMIAAALWTIGGYALATSIMFSPKAAIAESLGNVVQTGSGIIVGMFLSPVLKGVMKSNKG</sequence>
<evidence type="ECO:0000256" key="1">
    <source>
        <dbReference type="ARBA" id="ARBA00022692"/>
    </source>
</evidence>
<dbReference type="GO" id="GO:0016020">
    <property type="term" value="C:membrane"/>
    <property type="evidence" value="ECO:0007669"/>
    <property type="project" value="InterPro"/>
</dbReference>
<dbReference type="PANTHER" id="PTHR37815">
    <property type="entry name" value="UPF0397 PROTEIN BC_2624-RELATED"/>
    <property type="match status" value="1"/>
</dbReference>
<gene>
    <name evidence="4" type="ORF">IMF26_09805</name>
</gene>
<keyword evidence="2 3" id="KW-1133">Transmembrane helix</keyword>
<dbReference type="EMBL" id="CP062796">
    <property type="protein sequence ID" value="QUL98304.1"/>
    <property type="molecule type" value="Genomic_DNA"/>
</dbReference>
<name>A0AAT9LB51_9FIRM</name>
<evidence type="ECO:0000313" key="4">
    <source>
        <dbReference type="EMBL" id="QUL98304.1"/>
    </source>
</evidence>
<feature type="transmembrane region" description="Helical" evidence="3">
    <location>
        <begin position="74"/>
        <end position="90"/>
    </location>
</feature>
<reference evidence="4" key="1">
    <citation type="submission" date="2020-10" db="EMBL/GenBank/DDBJ databases">
        <authorList>
            <person name="Kadnikov V."/>
            <person name="Beletsky A.V."/>
            <person name="Mardanov A.V."/>
            <person name="Karnachuk O.V."/>
            <person name="Ravin N.V."/>
        </authorList>
    </citation>
    <scope>NUCLEOTIDE SEQUENCE</scope>
    <source>
        <strain evidence="4">Bu02</strain>
    </source>
</reference>
<feature type="transmembrane region" description="Helical" evidence="3">
    <location>
        <begin position="136"/>
        <end position="154"/>
    </location>
</feature>
<keyword evidence="1 3" id="KW-0812">Transmembrane</keyword>
<protein>
    <submittedName>
        <fullName evidence="4">ECF transporter S component</fullName>
    </submittedName>
</protein>
<proteinExistence type="predicted"/>
<feature type="transmembrane region" description="Helical" evidence="3">
    <location>
        <begin position="102"/>
        <end position="124"/>
    </location>
</feature>
<accession>A0AAT9LB51</accession>
<organism evidence="4">
    <name type="scientific">Candidatus Fermentithermobacillus carboniphilus</name>
    <dbReference type="NCBI Taxonomy" id="3085328"/>
    <lineage>
        <taxon>Bacteria</taxon>
        <taxon>Bacillati</taxon>
        <taxon>Bacillota</taxon>
        <taxon>Candidatus Fermentithermobacillia</taxon>
        <taxon>Candidatus Fermentithermobacillales</taxon>
        <taxon>Candidatus Fermentithermobacillaceae</taxon>
        <taxon>Candidatus Fermentithermobacillus</taxon>
    </lineage>
</organism>
<dbReference type="AlphaFoldDB" id="A0AAT9LB51"/>
<feature type="transmembrane region" description="Helical" evidence="3">
    <location>
        <begin position="6"/>
        <end position="28"/>
    </location>
</feature>
<dbReference type="KEGG" id="fcz:IMF26_09805"/>
<dbReference type="Pfam" id="PF07155">
    <property type="entry name" value="ECF-ribofla_trS"/>
    <property type="match status" value="1"/>
</dbReference>
<reference evidence="4" key="2">
    <citation type="journal article" date="2023" name="Biology">
        <title>Prokaryotic Life Associated with Coal-Fire Gas Vents Revealed by Metagenomics.</title>
        <authorList>
            <person name="Kadnikov V.V."/>
            <person name="Mardanov A.V."/>
            <person name="Beletsky A.V."/>
            <person name="Karnachuk O.V."/>
            <person name="Ravin N.V."/>
        </authorList>
    </citation>
    <scope>NUCLEOTIDE SEQUENCE</scope>
    <source>
        <strain evidence="4">Bu02</strain>
    </source>
</reference>
<feature type="transmembrane region" description="Helical" evidence="3">
    <location>
        <begin position="40"/>
        <end position="62"/>
    </location>
</feature>
<evidence type="ECO:0000256" key="2">
    <source>
        <dbReference type="ARBA" id="ARBA00022989"/>
    </source>
</evidence>
<dbReference type="Gene3D" id="1.10.1760.20">
    <property type="match status" value="1"/>
</dbReference>
<evidence type="ECO:0000256" key="3">
    <source>
        <dbReference type="SAM" id="Phobius"/>
    </source>
</evidence>
<dbReference type="InterPro" id="IPR009825">
    <property type="entry name" value="ECF_substrate-spec-like"/>
</dbReference>
<dbReference type="PANTHER" id="PTHR37815:SF3">
    <property type="entry name" value="UPF0397 PROTEIN SPR0429"/>
    <property type="match status" value="1"/>
</dbReference>
<keyword evidence="3" id="KW-0472">Membrane</keyword>